<organism evidence="1 2">
    <name type="scientific">Wansuia hejianensis</name>
    <dbReference type="NCBI Taxonomy" id="2763667"/>
    <lineage>
        <taxon>Bacteria</taxon>
        <taxon>Bacillati</taxon>
        <taxon>Bacillota</taxon>
        <taxon>Clostridia</taxon>
        <taxon>Lachnospirales</taxon>
        <taxon>Lachnospiraceae</taxon>
        <taxon>Wansuia</taxon>
    </lineage>
</organism>
<protein>
    <submittedName>
        <fullName evidence="1">Uncharacterized protein</fullName>
    </submittedName>
</protein>
<sequence length="147" mass="16890">MISCTEFIPAYSELFTYLDGLGGDEAVEDYWEYISGNALDGLAKAVEAEGVKGCYTYFSKNLNEEAADFTMTYDEDTDTYECVMHHCPSMGRLLEYKQLVPYRNYCGHCSWIYAGVLEKMGYHYEMDISHADEARCIERVTRKEKQA</sequence>
<dbReference type="EMBL" id="CP060635">
    <property type="protein sequence ID" value="QNM08454.1"/>
    <property type="molecule type" value="Genomic_DNA"/>
</dbReference>
<reference evidence="1 2" key="1">
    <citation type="submission" date="2020-08" db="EMBL/GenBank/DDBJ databases">
        <authorList>
            <person name="Liu C."/>
            <person name="Sun Q."/>
        </authorList>
    </citation>
    <scope>NUCLEOTIDE SEQUENCE [LARGE SCALE GENOMIC DNA]</scope>
    <source>
        <strain evidence="1 2">NSJ-29</strain>
    </source>
</reference>
<dbReference type="AlphaFoldDB" id="A0A7G9GCC2"/>
<gene>
    <name evidence="1" type="ORF">H9Q79_16565</name>
</gene>
<dbReference type="KEGG" id="whj:H9Q79_16565"/>
<evidence type="ECO:0000313" key="2">
    <source>
        <dbReference type="Proteomes" id="UP000515860"/>
    </source>
</evidence>
<name>A0A7G9GCC2_9FIRM</name>
<accession>A0A7G9GCC2</accession>
<keyword evidence="2" id="KW-1185">Reference proteome</keyword>
<dbReference type="Proteomes" id="UP000515860">
    <property type="component" value="Chromosome"/>
</dbReference>
<evidence type="ECO:0000313" key="1">
    <source>
        <dbReference type="EMBL" id="QNM08454.1"/>
    </source>
</evidence>
<dbReference type="RefSeq" id="WP_147371468.1">
    <property type="nucleotide sequence ID" value="NZ_CP060635.1"/>
</dbReference>
<proteinExistence type="predicted"/>